<feature type="transmembrane region" description="Helical" evidence="8">
    <location>
        <begin position="694"/>
        <end position="714"/>
    </location>
</feature>
<evidence type="ECO:0000259" key="9">
    <source>
        <dbReference type="PROSITE" id="PS50156"/>
    </source>
</evidence>
<dbReference type="Gene3D" id="1.20.1640.10">
    <property type="entry name" value="Multidrug efflux transporter AcrB transmembrane domain"/>
    <property type="match status" value="2"/>
</dbReference>
<name>A0AAN5IBR3_9BILA</name>
<keyword evidence="4 8" id="KW-0812">Transmembrane</keyword>
<dbReference type="FunFam" id="1.20.1640.10:FF:000013">
    <property type="entry name" value="PaTched Related family"/>
    <property type="match status" value="1"/>
</dbReference>
<dbReference type="GO" id="GO:0006897">
    <property type="term" value="P:endocytosis"/>
    <property type="evidence" value="ECO:0007669"/>
    <property type="project" value="TreeGrafter"/>
</dbReference>
<evidence type="ECO:0000256" key="4">
    <source>
        <dbReference type="ARBA" id="ARBA00022692"/>
    </source>
</evidence>
<dbReference type="InterPro" id="IPR000731">
    <property type="entry name" value="SSD"/>
</dbReference>
<dbReference type="InterPro" id="IPR003392">
    <property type="entry name" value="PTHD_SSD"/>
</dbReference>
<dbReference type="GO" id="GO:0018996">
    <property type="term" value="P:molting cycle, collagen and cuticulin-based cuticle"/>
    <property type="evidence" value="ECO:0007669"/>
    <property type="project" value="TreeGrafter"/>
</dbReference>
<feature type="transmembrane region" description="Helical" evidence="8">
    <location>
        <begin position="340"/>
        <end position="364"/>
    </location>
</feature>
<dbReference type="PANTHER" id="PTHR10796">
    <property type="entry name" value="PATCHED-RELATED"/>
    <property type="match status" value="1"/>
</dbReference>
<evidence type="ECO:0000256" key="3">
    <source>
        <dbReference type="ARBA" id="ARBA00022475"/>
    </source>
</evidence>
<dbReference type="Proteomes" id="UP001328107">
    <property type="component" value="Unassembled WGS sequence"/>
</dbReference>
<organism evidence="10 11">
    <name type="scientific">Pristionchus mayeri</name>
    <dbReference type="NCBI Taxonomy" id="1317129"/>
    <lineage>
        <taxon>Eukaryota</taxon>
        <taxon>Metazoa</taxon>
        <taxon>Ecdysozoa</taxon>
        <taxon>Nematoda</taxon>
        <taxon>Chromadorea</taxon>
        <taxon>Rhabditida</taxon>
        <taxon>Rhabditina</taxon>
        <taxon>Diplogasteromorpha</taxon>
        <taxon>Diplogasteroidea</taxon>
        <taxon>Neodiplogasteridae</taxon>
        <taxon>Pristionchus</taxon>
    </lineage>
</organism>
<feature type="non-terminal residue" evidence="10">
    <location>
        <position position="1"/>
    </location>
</feature>
<evidence type="ECO:0000256" key="1">
    <source>
        <dbReference type="ARBA" id="ARBA00004651"/>
    </source>
</evidence>
<evidence type="ECO:0000256" key="8">
    <source>
        <dbReference type="SAM" id="Phobius"/>
    </source>
</evidence>
<sequence>LRTIRFPSRGRSTPIGYPLYSSSLPISHMKMRWPTVKYEEKMQRFFYRLGESIGVHPWRWIIALIAFTAISSIGFVRFQQLNNARIQFTASDSPSHYEGRVLEQFLRQNGSLNMIEVMIRARDNGSLLRDDHLLQLQSIMKEITNTVSVLDYTSGKEITFNEMCEPYCKKNEPLRAMLSLYEGNYSRFEVTYPVMDMLGQEVFIAANVYDVDLKEDGETIKGFRSAILHFFLVHKSRNVMHAWENKVVDLLYSNKYPLLNSGAASDNLVAEEIRSMGTKTAPLLLIAVFCLMIFLVLSSIRRRRRESKPFESILGALIPILAGITTVGLVSATGLAFQSIVVSTLFLLLAIGIDDVFLMLSSWHRTDNTKEVKERLALTVMDSGCSMTVTSITNLISFGNGVLSTTPVLQTFAIYSTVASIICYLYQLILFPAILALTAHKEYKKVDEECRSCLPEEIETISVMRNHRENALKWLANLVTKRWMILPIIPTLIVFWALSVYGIINIETDLSVQKLALPDSRLVQFKNEYDKSLKAMQTYAVVVSNPGDMRNPKKIEEIKNMVHSYENASYAFGEKSTFFWLRPYEEFLQFYSSDGEDETIAFTYKNIPAFLNNDMYEYYTGTLRINETACELNEPACIDKFLFSTGFTTLVRFNEMYPLIAEWRRIASLYPSLNITTYTERSNFADQSVSLEPVIWETLYSEVICMAISFLVFIPDPISIASAMFSLISVNLGVFGFLALWGVGVDPFSMASLLMSIGFSVDISAHISYHYYENKAHSPREKMEETLVEIGWPTIQGALSTLFAMSPILLKPSYLGLVFLKTVFLVTLFGLIHGLVILPVLLNFFTSIFRRKQVHQSESSEAVNGIAPHRISIKSFTVPKEDR</sequence>
<keyword evidence="11" id="KW-1185">Reference proteome</keyword>
<feature type="transmembrane region" description="Helical" evidence="8">
    <location>
        <begin position="483"/>
        <end position="504"/>
    </location>
</feature>
<feature type="transmembrane region" description="Helical" evidence="8">
    <location>
        <begin position="376"/>
        <end position="400"/>
    </location>
</feature>
<evidence type="ECO:0000256" key="2">
    <source>
        <dbReference type="ARBA" id="ARBA00005585"/>
    </source>
</evidence>
<keyword evidence="7" id="KW-0325">Glycoprotein</keyword>
<feature type="transmembrane region" description="Helical" evidence="8">
    <location>
        <begin position="312"/>
        <end position="334"/>
    </location>
</feature>
<feature type="domain" description="SSD" evidence="9">
    <location>
        <begin position="280"/>
        <end position="437"/>
    </location>
</feature>
<protein>
    <recommendedName>
        <fullName evidence="9">SSD domain-containing protein</fullName>
    </recommendedName>
</protein>
<dbReference type="PROSITE" id="PS50156">
    <property type="entry name" value="SSD"/>
    <property type="match status" value="1"/>
</dbReference>
<comment type="similarity">
    <text evidence="2">Belongs to the patched family.</text>
</comment>
<evidence type="ECO:0000256" key="7">
    <source>
        <dbReference type="ARBA" id="ARBA00023180"/>
    </source>
</evidence>
<proteinExistence type="inferred from homology"/>
<gene>
    <name evidence="10" type="ORF">PMAYCL1PPCAC_29024</name>
</gene>
<dbReference type="PANTHER" id="PTHR10796:SF104">
    <property type="entry name" value="SSD DOMAIN-CONTAINING PROTEIN"/>
    <property type="match status" value="1"/>
</dbReference>
<accession>A0AAN5IBR3</accession>
<keyword evidence="6 8" id="KW-0472">Membrane</keyword>
<keyword evidence="3" id="KW-1003">Cell membrane</keyword>
<comment type="caution">
    <text evidence="10">The sequence shown here is derived from an EMBL/GenBank/DDBJ whole genome shotgun (WGS) entry which is preliminary data.</text>
</comment>
<feature type="transmembrane region" description="Helical" evidence="8">
    <location>
        <begin position="721"/>
        <end position="742"/>
    </location>
</feature>
<dbReference type="GO" id="GO:0005886">
    <property type="term" value="C:plasma membrane"/>
    <property type="evidence" value="ECO:0007669"/>
    <property type="project" value="UniProtKB-SubCell"/>
</dbReference>
<evidence type="ECO:0000313" key="11">
    <source>
        <dbReference type="Proteomes" id="UP001328107"/>
    </source>
</evidence>
<keyword evidence="5 8" id="KW-1133">Transmembrane helix</keyword>
<evidence type="ECO:0000313" key="10">
    <source>
        <dbReference type="EMBL" id="GMR58829.1"/>
    </source>
</evidence>
<feature type="transmembrane region" description="Helical" evidence="8">
    <location>
        <begin position="281"/>
        <end position="300"/>
    </location>
</feature>
<comment type="subcellular location">
    <subcellularLocation>
        <location evidence="1">Cell membrane</location>
        <topology evidence="1">Multi-pass membrane protein</topology>
    </subcellularLocation>
</comment>
<dbReference type="SUPFAM" id="SSF82866">
    <property type="entry name" value="Multidrug efflux transporter AcrB transmembrane domain"/>
    <property type="match status" value="2"/>
</dbReference>
<feature type="transmembrane region" description="Helical" evidence="8">
    <location>
        <begin position="822"/>
        <end position="845"/>
    </location>
</feature>
<evidence type="ECO:0000256" key="6">
    <source>
        <dbReference type="ARBA" id="ARBA00023136"/>
    </source>
</evidence>
<dbReference type="AlphaFoldDB" id="A0AAN5IBR3"/>
<reference evidence="11" key="1">
    <citation type="submission" date="2022-10" db="EMBL/GenBank/DDBJ databases">
        <title>Genome assembly of Pristionchus species.</title>
        <authorList>
            <person name="Yoshida K."/>
            <person name="Sommer R.J."/>
        </authorList>
    </citation>
    <scope>NUCLEOTIDE SEQUENCE [LARGE SCALE GENOMIC DNA]</scope>
    <source>
        <strain evidence="11">RS5460</strain>
    </source>
</reference>
<dbReference type="EMBL" id="BTRK01000006">
    <property type="protein sequence ID" value="GMR58829.1"/>
    <property type="molecule type" value="Genomic_DNA"/>
</dbReference>
<dbReference type="Pfam" id="PF02460">
    <property type="entry name" value="Patched"/>
    <property type="match status" value="1"/>
</dbReference>
<feature type="transmembrane region" description="Helical" evidence="8">
    <location>
        <begin position="412"/>
        <end position="437"/>
    </location>
</feature>
<dbReference type="GO" id="GO:0030659">
    <property type="term" value="C:cytoplasmic vesicle membrane"/>
    <property type="evidence" value="ECO:0007669"/>
    <property type="project" value="TreeGrafter"/>
</dbReference>
<evidence type="ECO:0000256" key="5">
    <source>
        <dbReference type="ARBA" id="ARBA00022989"/>
    </source>
</evidence>
<dbReference type="InterPro" id="IPR051697">
    <property type="entry name" value="Patched_domain-protein"/>
</dbReference>